<dbReference type="Proteomes" id="UP000663880">
    <property type="component" value="Unassembled WGS sequence"/>
</dbReference>
<evidence type="ECO:0000313" key="3">
    <source>
        <dbReference type="Proteomes" id="UP000663880"/>
    </source>
</evidence>
<accession>A0A821SHT7</accession>
<proteinExistence type="predicted"/>
<dbReference type="AlphaFoldDB" id="A0A821SHT7"/>
<organism evidence="2 3">
    <name type="scientific">Pieris macdunnoughi</name>
    <dbReference type="NCBI Taxonomy" id="345717"/>
    <lineage>
        <taxon>Eukaryota</taxon>
        <taxon>Metazoa</taxon>
        <taxon>Ecdysozoa</taxon>
        <taxon>Arthropoda</taxon>
        <taxon>Hexapoda</taxon>
        <taxon>Insecta</taxon>
        <taxon>Pterygota</taxon>
        <taxon>Neoptera</taxon>
        <taxon>Endopterygota</taxon>
        <taxon>Lepidoptera</taxon>
        <taxon>Glossata</taxon>
        <taxon>Ditrysia</taxon>
        <taxon>Papilionoidea</taxon>
        <taxon>Pieridae</taxon>
        <taxon>Pierinae</taxon>
        <taxon>Pieris</taxon>
    </lineage>
</organism>
<keyword evidence="3" id="KW-1185">Reference proteome</keyword>
<feature type="transmembrane region" description="Helical" evidence="1">
    <location>
        <begin position="123"/>
        <end position="151"/>
    </location>
</feature>
<protein>
    <submittedName>
        <fullName evidence="2">Uncharacterized protein</fullName>
    </submittedName>
</protein>
<name>A0A821SHT7_9NEOP</name>
<feature type="transmembrane region" description="Helical" evidence="1">
    <location>
        <begin position="92"/>
        <end position="117"/>
    </location>
</feature>
<dbReference type="OrthoDB" id="7470197at2759"/>
<reference evidence="2" key="1">
    <citation type="submission" date="2021-02" db="EMBL/GenBank/DDBJ databases">
        <authorList>
            <person name="Steward A R."/>
        </authorList>
    </citation>
    <scope>NUCLEOTIDE SEQUENCE</scope>
</reference>
<feature type="transmembrane region" description="Helical" evidence="1">
    <location>
        <begin position="20"/>
        <end position="40"/>
    </location>
</feature>
<evidence type="ECO:0000313" key="2">
    <source>
        <dbReference type="EMBL" id="CAF4856764.1"/>
    </source>
</evidence>
<dbReference type="EMBL" id="CAJOBZ010000018">
    <property type="protein sequence ID" value="CAF4856764.1"/>
    <property type="molecule type" value="Genomic_DNA"/>
</dbReference>
<gene>
    <name evidence="2" type="ORF">PMACD_LOCUS7545</name>
</gene>
<keyword evidence="1" id="KW-0812">Transmembrane</keyword>
<comment type="caution">
    <text evidence="2">The sequence shown here is derived from an EMBL/GenBank/DDBJ whole genome shotgun (WGS) entry which is preliminary data.</text>
</comment>
<feature type="transmembrane region" description="Helical" evidence="1">
    <location>
        <begin position="60"/>
        <end position="80"/>
    </location>
</feature>
<keyword evidence="1" id="KW-0472">Membrane</keyword>
<evidence type="ECO:0000256" key="1">
    <source>
        <dbReference type="SAM" id="Phobius"/>
    </source>
</evidence>
<sequence length="167" mass="19074">MLRLLAPKKFLCRYPLSTGASCGAITLICVTAMAGLALFVQVMMIKDCDVCSRYVWRNSYSFSVTGIIYCIFMLCIHVWYMWGIREEKSTVIICWVVVTAMWLAQTFVLLIVLICIYNSQVKFISWLLSFIFGLFAALVLLYIVLVGYGLWLEIKQKQLAANTHINT</sequence>
<keyword evidence="1" id="KW-1133">Transmembrane helix</keyword>